<evidence type="ECO:0000259" key="6">
    <source>
        <dbReference type="PROSITE" id="PS50404"/>
    </source>
</evidence>
<dbReference type="FunFam" id="3.40.30.10:FF:000189">
    <property type="entry name" value="Glutathione S-Transferase"/>
    <property type="match status" value="1"/>
</dbReference>
<dbReference type="InterPro" id="IPR004046">
    <property type="entry name" value="GST_C"/>
</dbReference>
<comment type="interaction">
    <interactant intactId="EBI-321323">
        <id>Q93701</id>
    </interactant>
    <interactant intactId="EBI-313236">
        <id>O45521</id>
        <label>nhr-111</label>
    </interactant>
    <organismsDiffer>false</organismsDiffer>
    <experiments>3</experiments>
</comment>
<dbReference type="PaxDb" id="6239-F37B1.8"/>
<keyword evidence="9" id="KW-1185">Reference proteome</keyword>
<dbReference type="Gene3D" id="1.20.1050.10">
    <property type="match status" value="1"/>
</dbReference>
<keyword evidence="11" id="KW-1267">Proteomics identification</keyword>
<dbReference type="EC" id="2.5.1.18" evidence="1"/>
<dbReference type="CTD" id="175010"/>
<dbReference type="SFLD" id="SFLDG01205">
    <property type="entry name" value="AMPS.1"/>
    <property type="match status" value="1"/>
</dbReference>
<dbReference type="Gene3D" id="3.40.30.10">
    <property type="entry name" value="Glutaredoxin"/>
    <property type="match status" value="1"/>
</dbReference>
<dbReference type="PIR" id="T21903">
    <property type="entry name" value="T21903"/>
</dbReference>
<dbReference type="AlphaFoldDB" id="Q93701"/>
<comment type="similarity">
    <text evidence="3">Belongs to the GST superfamily. Sigma family.</text>
</comment>
<dbReference type="PANTHER" id="PTHR11571">
    <property type="entry name" value="GLUTATHIONE S-TRANSFERASE"/>
    <property type="match status" value="1"/>
</dbReference>
<dbReference type="CDD" id="cd03192">
    <property type="entry name" value="GST_C_Sigma_like"/>
    <property type="match status" value="1"/>
</dbReference>
<dbReference type="PhylomeDB" id="Q93701"/>
<proteinExistence type="evidence at protein level"/>
<dbReference type="SUPFAM" id="SSF52833">
    <property type="entry name" value="Thioredoxin-like"/>
    <property type="match status" value="1"/>
</dbReference>
<dbReference type="GO" id="GO:0005737">
    <property type="term" value="C:cytoplasm"/>
    <property type="evidence" value="ECO:0007669"/>
    <property type="project" value="UniProtKB-ARBA"/>
</dbReference>
<dbReference type="FunCoup" id="Q93701">
    <property type="interactions" value="62"/>
</dbReference>
<keyword evidence="2" id="KW-0808">Transferase</keyword>
<evidence type="ECO:0000313" key="10">
    <source>
        <dbReference type="WormBase" id="F37B1.8"/>
    </source>
</evidence>
<comment type="catalytic activity">
    <reaction evidence="4">
        <text>RX + glutathione = an S-substituted glutathione + a halide anion + H(+)</text>
        <dbReference type="Rhea" id="RHEA:16437"/>
        <dbReference type="ChEBI" id="CHEBI:15378"/>
        <dbReference type="ChEBI" id="CHEBI:16042"/>
        <dbReference type="ChEBI" id="CHEBI:17792"/>
        <dbReference type="ChEBI" id="CHEBI:57925"/>
        <dbReference type="ChEBI" id="CHEBI:90779"/>
        <dbReference type="EC" id="2.5.1.18"/>
    </reaction>
</comment>
<dbReference type="HOGENOM" id="CLU_039475_1_1_1"/>
<dbReference type="PANTHER" id="PTHR11571:SF158">
    <property type="entry name" value="GST C-TERMINAL DOMAIN-CONTAINING PROTEIN-RELATED"/>
    <property type="match status" value="1"/>
</dbReference>
<dbReference type="WormBase" id="F37B1.8">
    <property type="protein sequence ID" value="CE09995"/>
    <property type="gene ID" value="WBGene00001767"/>
    <property type="gene designation" value="gst-19"/>
</dbReference>
<dbReference type="OMA" id="MPNYKLS"/>
<dbReference type="eggNOG" id="KOG1695">
    <property type="taxonomic scope" value="Eukaryota"/>
</dbReference>
<dbReference type="Pfam" id="PF14497">
    <property type="entry name" value="GST_C_3"/>
    <property type="match status" value="1"/>
</dbReference>
<dbReference type="STRING" id="6239.F37B1.8.1"/>
<dbReference type="IntAct" id="Q93701">
    <property type="interactions" value="1"/>
</dbReference>
<dbReference type="SMR" id="Q93701"/>
<evidence type="ECO:0000256" key="1">
    <source>
        <dbReference type="ARBA" id="ARBA00012452"/>
    </source>
</evidence>
<dbReference type="GO" id="GO:0006749">
    <property type="term" value="P:glutathione metabolic process"/>
    <property type="evidence" value="ECO:0000318"/>
    <property type="project" value="GO_Central"/>
</dbReference>
<protein>
    <recommendedName>
        <fullName evidence="1">glutathione transferase</fullName>
        <ecNumber evidence="1">2.5.1.18</ecNumber>
    </recommendedName>
    <alternativeName>
        <fullName evidence="5">GST class-sigma</fullName>
    </alternativeName>
</protein>
<dbReference type="InterPro" id="IPR036282">
    <property type="entry name" value="Glutathione-S-Trfase_C_sf"/>
</dbReference>
<dbReference type="OrthoDB" id="414243at2759"/>
<dbReference type="CDD" id="cd03039">
    <property type="entry name" value="GST_N_Sigma_like"/>
    <property type="match status" value="1"/>
</dbReference>
<dbReference type="PROSITE" id="PS50404">
    <property type="entry name" value="GST_NTER"/>
    <property type="match status" value="1"/>
</dbReference>
<dbReference type="AGR" id="WB:WBGene00001767"/>
<dbReference type="DIP" id="DIP-26044N"/>
<dbReference type="GeneID" id="175010"/>
<dbReference type="UCSC" id="F37B1.8">
    <property type="organism name" value="c. elegans"/>
</dbReference>
<dbReference type="PROSITE" id="PS50405">
    <property type="entry name" value="GST_CTER"/>
    <property type="match status" value="1"/>
</dbReference>
<dbReference type="InParanoid" id="Q93701"/>
<feature type="domain" description="GST C-terminal" evidence="7">
    <location>
        <begin position="81"/>
        <end position="207"/>
    </location>
</feature>
<evidence type="ECO:0000256" key="3">
    <source>
        <dbReference type="ARBA" id="ARBA00038317"/>
    </source>
</evidence>
<evidence type="ECO:0007829" key="11">
    <source>
        <dbReference type="PeptideAtlas" id="Q93701"/>
    </source>
</evidence>
<dbReference type="InterPro" id="IPR004045">
    <property type="entry name" value="Glutathione_S-Trfase_N"/>
</dbReference>
<dbReference type="InterPro" id="IPR010987">
    <property type="entry name" value="Glutathione-S-Trfase_C-like"/>
</dbReference>
<dbReference type="GO" id="GO:0004364">
    <property type="term" value="F:glutathione transferase activity"/>
    <property type="evidence" value="ECO:0000318"/>
    <property type="project" value="GO_Central"/>
</dbReference>
<evidence type="ECO:0000256" key="4">
    <source>
        <dbReference type="ARBA" id="ARBA00047960"/>
    </source>
</evidence>
<dbReference type="Bgee" id="WBGene00001767">
    <property type="expression patterns" value="Expressed in embryo and 3 other cell types or tissues"/>
</dbReference>
<dbReference type="InterPro" id="IPR050213">
    <property type="entry name" value="GST_superfamily"/>
</dbReference>
<accession>Q93701</accession>
<evidence type="ECO:0000313" key="8">
    <source>
        <dbReference type="EMBL" id="CAB02294.1"/>
    </source>
</evidence>
<evidence type="ECO:0000313" key="9">
    <source>
        <dbReference type="Proteomes" id="UP000001940"/>
    </source>
</evidence>
<sequence>MPSYKFTYFPFRGLGEPVRLLFHLADCPFKDERFSFEEWGAVKSKSPMGQLPILGVDGLEIPQSAAILRYLALKFGFAGKTPEDRAWVDAVVDRFKDFFVEFKKFLVAKRGGKSEEEVAKVVSESVVPAMESYFKLLNGLLERSKSGFLIGNSITYADLVVVNNLETLRNFGFLNASEQPKLTALLEKVYSQPGIKEYVSSRTASDF</sequence>
<dbReference type="Proteomes" id="UP000001940">
    <property type="component" value="Chromosome II"/>
</dbReference>
<dbReference type="InterPro" id="IPR036249">
    <property type="entry name" value="Thioredoxin-like_sf"/>
</dbReference>
<evidence type="ECO:0000259" key="7">
    <source>
        <dbReference type="PROSITE" id="PS50405"/>
    </source>
</evidence>
<dbReference type="SFLD" id="SFLDS00019">
    <property type="entry name" value="Glutathione_Transferase_(cytos"/>
    <property type="match status" value="1"/>
</dbReference>
<name>Q93701_CAEEL</name>
<dbReference type="PeptideAtlas" id="Q93701"/>
<dbReference type="KEGG" id="cel:CELE_F37B1.8"/>
<dbReference type="EMBL" id="BX284602">
    <property type="protein sequence ID" value="CAB02294.1"/>
    <property type="molecule type" value="Genomic_DNA"/>
</dbReference>
<feature type="domain" description="GST N-terminal" evidence="6">
    <location>
        <begin position="2"/>
        <end position="79"/>
    </location>
</feature>
<organism evidence="8 9">
    <name type="scientific">Caenorhabditis elegans</name>
    <dbReference type="NCBI Taxonomy" id="6239"/>
    <lineage>
        <taxon>Eukaryota</taxon>
        <taxon>Metazoa</taxon>
        <taxon>Ecdysozoa</taxon>
        <taxon>Nematoda</taxon>
        <taxon>Chromadorea</taxon>
        <taxon>Rhabditida</taxon>
        <taxon>Rhabditina</taxon>
        <taxon>Rhabditomorpha</taxon>
        <taxon>Rhabditoidea</taxon>
        <taxon>Rhabditidae</taxon>
        <taxon>Peloderinae</taxon>
        <taxon>Caenorhabditis</taxon>
    </lineage>
</organism>
<dbReference type="SUPFAM" id="SSF47616">
    <property type="entry name" value="GST C-terminal domain-like"/>
    <property type="match status" value="1"/>
</dbReference>
<dbReference type="InterPro" id="IPR040079">
    <property type="entry name" value="Glutathione_S-Trfase"/>
</dbReference>
<dbReference type="Pfam" id="PF02798">
    <property type="entry name" value="GST_N"/>
    <property type="match status" value="1"/>
</dbReference>
<evidence type="ECO:0000256" key="5">
    <source>
        <dbReference type="ARBA" id="ARBA00078118"/>
    </source>
</evidence>
<evidence type="ECO:0000256" key="2">
    <source>
        <dbReference type="ARBA" id="ARBA00022679"/>
    </source>
</evidence>
<reference evidence="8 9" key="1">
    <citation type="journal article" date="1998" name="Science">
        <title>Genome sequence of the nematode C. elegans: a platform for investigating biology.</title>
        <authorList>
            <consortium name="The C. elegans sequencing consortium"/>
            <person name="Sulson J.E."/>
            <person name="Waterston R."/>
        </authorList>
    </citation>
    <scope>NUCLEOTIDE SEQUENCE [LARGE SCALE GENOMIC DNA]</scope>
    <source>
        <strain evidence="8 9">Bristol N2</strain>
    </source>
</reference>
<gene>
    <name evidence="8 10" type="primary">gst-19</name>
    <name evidence="8" type="ORF">CELE_F37B1.8</name>
    <name evidence="10" type="ORF">F37B1.8</name>
</gene>
<dbReference type="RefSeq" id="NP_496864.1">
    <property type="nucleotide sequence ID" value="NM_064463.4"/>
</dbReference>
<dbReference type="FunFam" id="1.20.1050.10:FF:000031">
    <property type="entry name" value="Glutathione S-Transferase"/>
    <property type="match status" value="1"/>
</dbReference>
<dbReference type="SFLD" id="SFLDG00363">
    <property type="entry name" value="AMPS_(cytGST):_Alpha-__Mu-__Pi"/>
    <property type="match status" value="1"/>
</dbReference>